<dbReference type="EMBL" id="LAVV01014270">
    <property type="protein sequence ID" value="KNZ44914.1"/>
    <property type="molecule type" value="Genomic_DNA"/>
</dbReference>
<feature type="region of interest" description="Disordered" evidence="1">
    <location>
        <begin position="1"/>
        <end position="41"/>
    </location>
</feature>
<sequence length="400" mass="45313">MVYTPPPKKNATNSSSKKKTPVHQHTGCSVNPMSTKKSPLQMNKQNHPAEFEHTKDIFYIYIKVLWGLFTKAGNHKPSIETFVPLKTLSLLSTKFHHSFPLTSFKKLRRLISAICTFCQCVAGGAYTFMNVQQSYEQKESGKHSWAEEQKFYNSPQSLILIQRNSTAPRKAIQFGSKQQLPKTIYGGHQSCVGAMTNTEKQEAIIKSGKNSLPVKNGSSTIFPKVPNGFLLEFYNSNWFNQQLTAQRHNLANIDLVSLLPNPLDSLHFKDPLEKLSKTQFVENQWDEATKNTTLTLWSSKKKIFHSKMMKEMMGKAAIYSTLMGKRRRMGRKMKMKIQSQLLVGVALEMLMKIMRSLTIMITKTCALKILGRAIIQGDLPITSGMCGNKQRVVNLWCSLV</sequence>
<organism evidence="2 3">
    <name type="scientific">Puccinia sorghi</name>
    <dbReference type="NCBI Taxonomy" id="27349"/>
    <lineage>
        <taxon>Eukaryota</taxon>
        <taxon>Fungi</taxon>
        <taxon>Dikarya</taxon>
        <taxon>Basidiomycota</taxon>
        <taxon>Pucciniomycotina</taxon>
        <taxon>Pucciniomycetes</taxon>
        <taxon>Pucciniales</taxon>
        <taxon>Pucciniaceae</taxon>
        <taxon>Puccinia</taxon>
    </lineage>
</organism>
<protein>
    <submittedName>
        <fullName evidence="2">Uncharacterized protein</fullName>
    </submittedName>
</protein>
<name>A0A0L6U8P5_9BASI</name>
<reference evidence="2 3" key="1">
    <citation type="submission" date="2015-08" db="EMBL/GenBank/DDBJ databases">
        <title>Next Generation Sequencing and Analysis of the Genome of Puccinia sorghi L Schw, the Causal Agent of Maize Common Rust.</title>
        <authorList>
            <person name="Rochi L."/>
            <person name="Burguener G."/>
            <person name="Darino M."/>
            <person name="Turjanski A."/>
            <person name="Kreff E."/>
            <person name="Dieguez M.J."/>
            <person name="Sacco F."/>
        </authorList>
    </citation>
    <scope>NUCLEOTIDE SEQUENCE [LARGE SCALE GENOMIC DNA]</scope>
    <source>
        <strain evidence="2 3">RO10H11247</strain>
    </source>
</reference>
<evidence type="ECO:0000313" key="2">
    <source>
        <dbReference type="EMBL" id="KNZ44914.1"/>
    </source>
</evidence>
<feature type="compositionally biased region" description="Polar residues" evidence="1">
    <location>
        <begin position="26"/>
        <end position="41"/>
    </location>
</feature>
<keyword evidence="3" id="KW-1185">Reference proteome</keyword>
<evidence type="ECO:0000256" key="1">
    <source>
        <dbReference type="SAM" id="MobiDB-lite"/>
    </source>
</evidence>
<accession>A0A0L6U8P5</accession>
<evidence type="ECO:0000313" key="3">
    <source>
        <dbReference type="Proteomes" id="UP000037035"/>
    </source>
</evidence>
<dbReference type="Proteomes" id="UP000037035">
    <property type="component" value="Unassembled WGS sequence"/>
</dbReference>
<dbReference type="VEuPathDB" id="FungiDB:VP01_869g5"/>
<proteinExistence type="predicted"/>
<dbReference type="AlphaFoldDB" id="A0A0L6U8P5"/>
<gene>
    <name evidence="2" type="ORF">VP01_869g5</name>
</gene>
<comment type="caution">
    <text evidence="2">The sequence shown here is derived from an EMBL/GenBank/DDBJ whole genome shotgun (WGS) entry which is preliminary data.</text>
</comment>
<dbReference type="STRING" id="27349.A0A0L6U8P5"/>